<dbReference type="EMBL" id="QGNW01000368">
    <property type="protein sequence ID" value="RVW74501.1"/>
    <property type="molecule type" value="Genomic_DNA"/>
</dbReference>
<feature type="domain" description="Ubiquitin-like protease family profile" evidence="5">
    <location>
        <begin position="477"/>
        <end position="673"/>
    </location>
</feature>
<dbReference type="InterPro" id="IPR004252">
    <property type="entry name" value="Probable_transposase_24"/>
</dbReference>
<accession>A0A438GQL6</accession>
<evidence type="ECO:0000256" key="4">
    <source>
        <dbReference type="SAM" id="MobiDB-lite"/>
    </source>
</evidence>
<dbReference type="AlphaFoldDB" id="A0A438GQL6"/>
<name>A0A438GQL6_VITVI</name>
<keyword evidence="2" id="KW-0645">Protease</keyword>
<dbReference type="SUPFAM" id="SSF54001">
    <property type="entry name" value="Cysteine proteinases"/>
    <property type="match status" value="1"/>
</dbReference>
<dbReference type="InterPro" id="IPR003653">
    <property type="entry name" value="Peptidase_C48_C"/>
</dbReference>
<proteinExistence type="inferred from homology"/>
<feature type="compositionally biased region" description="Basic residues" evidence="4">
    <location>
        <begin position="270"/>
        <end position="281"/>
    </location>
</feature>
<dbReference type="GO" id="GO:0008234">
    <property type="term" value="F:cysteine-type peptidase activity"/>
    <property type="evidence" value="ECO:0007669"/>
    <property type="project" value="InterPro"/>
</dbReference>
<comment type="caution">
    <text evidence="6">The sequence shown here is derived from an EMBL/GenBank/DDBJ whole genome shotgun (WGS) entry which is preliminary data.</text>
</comment>
<feature type="region of interest" description="Disordered" evidence="4">
    <location>
        <begin position="269"/>
        <end position="288"/>
    </location>
</feature>
<dbReference type="PANTHER" id="PTHR33018">
    <property type="entry name" value="OS10G0338966 PROTEIN-RELATED"/>
    <property type="match status" value="1"/>
</dbReference>
<sequence>MAPPIRDKKQMDEKEGKQKITSPKRLRGPTLKPEIAKKRSEGLKIDIQYNDDGEGVGEGYVQLVSYMGVLARTMVPVYHTDWRVVPVELKEKLWDCVKGAFLVDENSKNNVISSIGTSFRSFRHRLTKEYILPYKDKPEYLLQPPTEYNYIPIEDWRKLVANRLSKEFQVKSKKGKERRAKYVYIHRVSRKGYAGLQEELMQKTGSRKPIDRWVLWKLARLKKGEYDEVTRPVVEKIDELTKAVEEGKITCVGQKDILTLALGTLEHPGRVRGKGGKKKPKQFFNTPKPTKTLEEEECQRMLMEKVKSLEEEIIALKAGKKEPLTPRSEVSSTNIRKQLLQHEEIGGKTHDSAHVENLSAQGTRKASPLTQVYKCKLALETEDNIVAYGTYLRDSQISIDGADILVVILYPLQPNALLPFPLSENIRTIREGVGYEVLWPIAFVINDDDEDVGKRKNKMKKIQASPKKIKYENPRDVQLFSKTVSAMLEGKPAPKVDFPINVFGMKFQTFLLTSEMNDVISAKELTMNCICFYIWRLHEHLDETLQEKIIFIHPGMVSKAGTIAPQIEKRARFIADRLIDSKLADLVFLPYNPRFHWVLAVIDLKSQIVYYLDSQLQQPYQDIKDIVNMGFRIFVSQKKKGSKKELKWMVVEGPKQLDGVMCGYFVMRYMRDIIANRSLLTSQFEGKKTYSRAELDEVRSEWVSFLSTLILDQVYCCNFEMTRSYVHRNVIQHKGKCHSSSPLKWCSPWKESSSHQLVFGLPMP</sequence>
<dbReference type="Pfam" id="PF02902">
    <property type="entry name" value="Peptidase_C48"/>
    <property type="match status" value="1"/>
</dbReference>
<dbReference type="PROSITE" id="PS50600">
    <property type="entry name" value="ULP_PROTEASE"/>
    <property type="match status" value="1"/>
</dbReference>
<dbReference type="Pfam" id="PF03004">
    <property type="entry name" value="Transposase_24"/>
    <property type="match status" value="1"/>
</dbReference>
<evidence type="ECO:0000313" key="7">
    <source>
        <dbReference type="Proteomes" id="UP000288805"/>
    </source>
</evidence>
<feature type="region of interest" description="Disordered" evidence="4">
    <location>
        <begin position="1"/>
        <end position="33"/>
    </location>
</feature>
<keyword evidence="3" id="KW-0378">Hydrolase</keyword>
<evidence type="ECO:0000256" key="3">
    <source>
        <dbReference type="ARBA" id="ARBA00022801"/>
    </source>
</evidence>
<dbReference type="Gene3D" id="3.40.395.10">
    <property type="entry name" value="Adenoviral Proteinase, Chain A"/>
    <property type="match status" value="1"/>
</dbReference>
<gene>
    <name evidence="6" type="ORF">CK203_053811</name>
</gene>
<evidence type="ECO:0000259" key="5">
    <source>
        <dbReference type="PROSITE" id="PS50600"/>
    </source>
</evidence>
<evidence type="ECO:0000256" key="2">
    <source>
        <dbReference type="ARBA" id="ARBA00022670"/>
    </source>
</evidence>
<dbReference type="PANTHER" id="PTHR33018:SF31">
    <property type="entry name" value="TRANSPOSASE, PTTA_EN_SPM, PLANT"/>
    <property type="match status" value="1"/>
</dbReference>
<dbReference type="GO" id="GO:0006508">
    <property type="term" value="P:proteolysis"/>
    <property type="evidence" value="ECO:0007669"/>
    <property type="project" value="UniProtKB-KW"/>
</dbReference>
<comment type="similarity">
    <text evidence="1">Belongs to the peptidase C48 family.</text>
</comment>
<dbReference type="Proteomes" id="UP000288805">
    <property type="component" value="Unassembled WGS sequence"/>
</dbReference>
<organism evidence="6 7">
    <name type="scientific">Vitis vinifera</name>
    <name type="common">Grape</name>
    <dbReference type="NCBI Taxonomy" id="29760"/>
    <lineage>
        <taxon>Eukaryota</taxon>
        <taxon>Viridiplantae</taxon>
        <taxon>Streptophyta</taxon>
        <taxon>Embryophyta</taxon>
        <taxon>Tracheophyta</taxon>
        <taxon>Spermatophyta</taxon>
        <taxon>Magnoliopsida</taxon>
        <taxon>eudicotyledons</taxon>
        <taxon>Gunneridae</taxon>
        <taxon>Pentapetalae</taxon>
        <taxon>rosids</taxon>
        <taxon>Vitales</taxon>
        <taxon>Vitaceae</taxon>
        <taxon>Viteae</taxon>
        <taxon>Vitis</taxon>
    </lineage>
</organism>
<evidence type="ECO:0000313" key="6">
    <source>
        <dbReference type="EMBL" id="RVW74501.1"/>
    </source>
</evidence>
<dbReference type="InterPro" id="IPR038765">
    <property type="entry name" value="Papain-like_cys_pep_sf"/>
</dbReference>
<protein>
    <recommendedName>
        <fullName evidence="5">Ubiquitin-like protease family profile domain-containing protein</fullName>
    </recommendedName>
</protein>
<evidence type="ECO:0000256" key="1">
    <source>
        <dbReference type="ARBA" id="ARBA00005234"/>
    </source>
</evidence>
<feature type="compositionally biased region" description="Basic and acidic residues" evidence="4">
    <location>
        <begin position="1"/>
        <end position="18"/>
    </location>
</feature>
<reference evidence="6 7" key="1">
    <citation type="journal article" date="2018" name="PLoS Genet.">
        <title>Population sequencing reveals clonal diversity and ancestral inbreeding in the grapevine cultivar Chardonnay.</title>
        <authorList>
            <person name="Roach M.J."/>
            <person name="Johnson D.L."/>
            <person name="Bohlmann J."/>
            <person name="van Vuuren H.J."/>
            <person name="Jones S.J."/>
            <person name="Pretorius I.S."/>
            <person name="Schmidt S.A."/>
            <person name="Borneman A.R."/>
        </authorList>
    </citation>
    <scope>NUCLEOTIDE SEQUENCE [LARGE SCALE GENOMIC DNA]</scope>
    <source>
        <strain evidence="7">cv. Chardonnay</strain>
        <tissue evidence="6">Leaf</tissue>
    </source>
</reference>